<feature type="non-terminal residue" evidence="2">
    <location>
        <position position="65"/>
    </location>
</feature>
<name>A0ABD1DXH3_CULPP</name>
<sequence length="65" mass="7475">MGQLRWILYGLVIVISSANAEHFPGLRRTKPNQAGHSSWVSNDARETPEFLKTLNDLIEEQARRR</sequence>
<evidence type="ECO:0000256" key="1">
    <source>
        <dbReference type="SAM" id="SignalP"/>
    </source>
</evidence>
<accession>A0ABD1DXH3</accession>
<proteinExistence type="predicted"/>
<dbReference type="AlphaFoldDB" id="A0ABD1DXH3"/>
<dbReference type="EMBL" id="JBEHCU010000503">
    <property type="protein sequence ID" value="KAL1404357.1"/>
    <property type="molecule type" value="Genomic_DNA"/>
</dbReference>
<gene>
    <name evidence="2" type="ORF">pipiens_018930</name>
</gene>
<comment type="caution">
    <text evidence="2">The sequence shown here is derived from an EMBL/GenBank/DDBJ whole genome shotgun (WGS) entry which is preliminary data.</text>
</comment>
<evidence type="ECO:0000313" key="2">
    <source>
        <dbReference type="EMBL" id="KAL1404357.1"/>
    </source>
</evidence>
<reference evidence="2 3" key="1">
    <citation type="submission" date="2024-05" db="EMBL/GenBank/DDBJ databases">
        <title>Culex pipiens pipiens assembly and annotation.</title>
        <authorList>
            <person name="Alout H."/>
            <person name="Durand T."/>
        </authorList>
    </citation>
    <scope>NUCLEOTIDE SEQUENCE [LARGE SCALE GENOMIC DNA]</scope>
    <source>
        <strain evidence="2">HA-2024</strain>
        <tissue evidence="2">Whole body</tissue>
    </source>
</reference>
<feature type="signal peptide" evidence="1">
    <location>
        <begin position="1"/>
        <end position="20"/>
    </location>
</feature>
<dbReference type="Proteomes" id="UP001562425">
    <property type="component" value="Unassembled WGS sequence"/>
</dbReference>
<organism evidence="2 3">
    <name type="scientific">Culex pipiens pipiens</name>
    <name type="common">Northern house mosquito</name>
    <dbReference type="NCBI Taxonomy" id="38569"/>
    <lineage>
        <taxon>Eukaryota</taxon>
        <taxon>Metazoa</taxon>
        <taxon>Ecdysozoa</taxon>
        <taxon>Arthropoda</taxon>
        <taxon>Hexapoda</taxon>
        <taxon>Insecta</taxon>
        <taxon>Pterygota</taxon>
        <taxon>Neoptera</taxon>
        <taxon>Endopterygota</taxon>
        <taxon>Diptera</taxon>
        <taxon>Nematocera</taxon>
        <taxon>Culicoidea</taxon>
        <taxon>Culicidae</taxon>
        <taxon>Culicinae</taxon>
        <taxon>Culicini</taxon>
        <taxon>Culex</taxon>
        <taxon>Culex</taxon>
    </lineage>
</organism>
<feature type="chain" id="PRO_5044865268" evidence="1">
    <location>
        <begin position="21"/>
        <end position="65"/>
    </location>
</feature>
<protein>
    <submittedName>
        <fullName evidence="2">Uncharacterized protein</fullName>
    </submittedName>
</protein>
<keyword evidence="1" id="KW-0732">Signal</keyword>
<evidence type="ECO:0000313" key="3">
    <source>
        <dbReference type="Proteomes" id="UP001562425"/>
    </source>
</evidence>
<keyword evidence="3" id="KW-1185">Reference proteome</keyword>